<dbReference type="AlphaFoldDB" id="A0A2S1QYJ4"/>
<sequence>MEIIHFDDGKKGHFKAVEGDTQAGLMTYVWAGDDKFIIEHTVGNPEFKGVGMKLLDKAVAFAREKNLKIIPLCPFAKKMFDRKEEIRDVLA</sequence>
<keyword evidence="3" id="KW-1185">Reference proteome</keyword>
<evidence type="ECO:0000259" key="1">
    <source>
        <dbReference type="PROSITE" id="PS51729"/>
    </source>
</evidence>
<dbReference type="RefSeq" id="WP_108778146.1">
    <property type="nucleotide sequence ID" value="NZ_CP029186.1"/>
</dbReference>
<evidence type="ECO:0000313" key="3">
    <source>
        <dbReference type="Proteomes" id="UP000244929"/>
    </source>
</evidence>
<protein>
    <submittedName>
        <fullName evidence="2">GNAT family N-acetyltransferase</fullName>
    </submittedName>
</protein>
<dbReference type="Proteomes" id="UP000244929">
    <property type="component" value="Chromosome"/>
</dbReference>
<dbReference type="SUPFAM" id="SSF55729">
    <property type="entry name" value="Acyl-CoA N-acyltransferases (Nat)"/>
    <property type="match status" value="1"/>
</dbReference>
<reference evidence="2 3" key="1">
    <citation type="submission" date="2018-04" db="EMBL/GenBank/DDBJ databases">
        <title>Genome sequencing of Flavobacterium sp. HYN0059.</title>
        <authorList>
            <person name="Yi H."/>
            <person name="Baek C."/>
        </authorList>
    </citation>
    <scope>NUCLEOTIDE SEQUENCE [LARGE SCALE GENOMIC DNA]</scope>
    <source>
        <strain evidence="2 3">HYN0059</strain>
    </source>
</reference>
<dbReference type="GO" id="GO:0016740">
    <property type="term" value="F:transferase activity"/>
    <property type="evidence" value="ECO:0007669"/>
    <property type="project" value="UniProtKB-KW"/>
</dbReference>
<dbReference type="OrthoDB" id="9793389at2"/>
<dbReference type="InterPro" id="IPR016181">
    <property type="entry name" value="Acyl_CoA_acyltransferase"/>
</dbReference>
<accession>A0A2S1QYJ4</accession>
<organism evidence="2 3">
    <name type="scientific">Flavobacterium album</name>
    <dbReference type="NCBI Taxonomy" id="2175091"/>
    <lineage>
        <taxon>Bacteria</taxon>
        <taxon>Pseudomonadati</taxon>
        <taxon>Bacteroidota</taxon>
        <taxon>Flavobacteriia</taxon>
        <taxon>Flavobacteriales</taxon>
        <taxon>Flavobacteriaceae</taxon>
        <taxon>Flavobacterium</taxon>
    </lineage>
</organism>
<dbReference type="InterPro" id="IPR031165">
    <property type="entry name" value="GNAT_YJDJ"/>
</dbReference>
<dbReference type="PROSITE" id="PS51729">
    <property type="entry name" value="GNAT_YJDJ"/>
    <property type="match status" value="1"/>
</dbReference>
<dbReference type="Pfam" id="PF14542">
    <property type="entry name" value="Acetyltransf_CG"/>
    <property type="match status" value="1"/>
</dbReference>
<dbReference type="Gene3D" id="3.40.630.30">
    <property type="match status" value="1"/>
</dbReference>
<keyword evidence="2" id="KW-0808">Transferase</keyword>
<dbReference type="KEGG" id="falb:HYN59_10095"/>
<proteinExistence type="predicted"/>
<feature type="domain" description="N-acetyltransferase" evidence="1">
    <location>
        <begin position="6"/>
        <end position="91"/>
    </location>
</feature>
<name>A0A2S1QYJ4_9FLAO</name>
<dbReference type="EMBL" id="CP029186">
    <property type="protein sequence ID" value="AWH85444.1"/>
    <property type="molecule type" value="Genomic_DNA"/>
</dbReference>
<gene>
    <name evidence="2" type="ORF">HYN59_10095</name>
</gene>
<evidence type="ECO:0000313" key="2">
    <source>
        <dbReference type="EMBL" id="AWH85444.1"/>
    </source>
</evidence>